<comment type="caution">
    <text evidence="1">The sequence shown here is derived from an EMBL/GenBank/DDBJ whole genome shotgun (WGS) entry which is preliminary data.</text>
</comment>
<proteinExistence type="predicted"/>
<keyword evidence="2" id="KW-1185">Reference proteome</keyword>
<protein>
    <submittedName>
        <fullName evidence="1">Uncharacterized protein</fullName>
    </submittedName>
</protein>
<dbReference type="eggNOG" id="ENOG50335MX">
    <property type="taxonomic scope" value="Bacteria"/>
</dbReference>
<reference evidence="1 2" key="1">
    <citation type="submission" date="2013-02" db="EMBL/GenBank/DDBJ databases">
        <authorList>
            <person name="Genoscope - CEA"/>
        </authorList>
    </citation>
    <scope>NUCLEOTIDE SEQUENCE [LARGE SCALE GENOMIC DNA]</scope>
    <source>
        <strain evidence="1 2">STM 2683</strain>
    </source>
</reference>
<dbReference type="RefSeq" id="WP_008872500.1">
    <property type="nucleotide sequence ID" value="NZ_CAUM01000011.1"/>
</dbReference>
<sequence>MPVTLSDFIMSYAPATGSELHLVHCTSAGASIQILADRILSPTKCPVYGDHLLYLFYGRPAYKPGAGSAASGIVELAPVCLVLDPALLATAVRLLPFDSGGFSRYEPLLGPSLKLPEFELGNDPSAPLRLVRAFYETNANYYDQIPALEEKTLPLSRLTPRAYARLIADPSIRAMDDRCGTIEVQFSTTISLKSALRAIVGPNALFDDPEVKAALVDCPDAVALPYKTYGRSEPDNFAHALYERVETFLRDHGGFL</sequence>
<gene>
    <name evidence="1" type="ORF">MESS2_1080011</name>
</gene>
<dbReference type="AlphaFoldDB" id="M5EUX2"/>
<accession>M5EUX2</accession>
<dbReference type="OrthoDB" id="9127354at2"/>
<dbReference type="Proteomes" id="UP000012062">
    <property type="component" value="Unassembled WGS sequence"/>
</dbReference>
<dbReference type="EMBL" id="CAUM01000011">
    <property type="protein sequence ID" value="CCV03511.1"/>
    <property type="molecule type" value="Genomic_DNA"/>
</dbReference>
<name>M5EUX2_9HYPH</name>
<evidence type="ECO:0000313" key="2">
    <source>
        <dbReference type="Proteomes" id="UP000012062"/>
    </source>
</evidence>
<evidence type="ECO:0000313" key="1">
    <source>
        <dbReference type="EMBL" id="CCV03511.1"/>
    </source>
</evidence>
<organism evidence="1 2">
    <name type="scientific">Mesorhizobium metallidurans STM 2683</name>
    <dbReference type="NCBI Taxonomy" id="1297569"/>
    <lineage>
        <taxon>Bacteria</taxon>
        <taxon>Pseudomonadati</taxon>
        <taxon>Pseudomonadota</taxon>
        <taxon>Alphaproteobacteria</taxon>
        <taxon>Hyphomicrobiales</taxon>
        <taxon>Phyllobacteriaceae</taxon>
        <taxon>Mesorhizobium</taxon>
    </lineage>
</organism>